<proteinExistence type="predicted"/>
<reference evidence="3" key="1">
    <citation type="submission" date="2023-07" db="EMBL/GenBank/DDBJ databases">
        <title>Structural and functional analysis of rice phyllospheric bacteria for their antimicrobial properties and defense elicitation against blast disease.</title>
        <authorList>
            <person name="Sahu K.P."/>
            <person name="Asharani P."/>
            <person name="Kumar M."/>
            <person name="Reddy B."/>
            <person name="Kumar A."/>
        </authorList>
    </citation>
    <scope>NUCLEOTIDE SEQUENCE [LARGE SCALE GENOMIC DNA]</scope>
    <source>
        <strain evidence="3">OsEp_Plm_30P10</strain>
    </source>
</reference>
<name>A0ABU5LJ47_9GAMM</name>
<feature type="coiled-coil region" evidence="1">
    <location>
        <begin position="196"/>
        <end position="230"/>
    </location>
</feature>
<comment type="caution">
    <text evidence="2">The sequence shown here is derived from an EMBL/GenBank/DDBJ whole genome shotgun (WGS) entry which is preliminary data.</text>
</comment>
<keyword evidence="3" id="KW-1185">Reference proteome</keyword>
<dbReference type="RefSeq" id="WP_322543846.1">
    <property type="nucleotide sequence ID" value="NZ_JAOBTT010000002.1"/>
</dbReference>
<dbReference type="Gene3D" id="3.90.176.10">
    <property type="entry name" value="Toxin ADP-ribosyltransferase, Chain A, domain 1"/>
    <property type="match status" value="1"/>
</dbReference>
<gene>
    <name evidence="2" type="ORF">N4G40_16980</name>
</gene>
<dbReference type="EMBL" id="JAOBTT010000002">
    <property type="protein sequence ID" value="MDZ7279947.1"/>
    <property type="molecule type" value="Genomic_DNA"/>
</dbReference>
<evidence type="ECO:0000313" key="3">
    <source>
        <dbReference type="Proteomes" id="UP001288620"/>
    </source>
</evidence>
<organism evidence="2 3">
    <name type="scientific">Pantoea eucrina</name>
    <dbReference type="NCBI Taxonomy" id="472693"/>
    <lineage>
        <taxon>Bacteria</taxon>
        <taxon>Pseudomonadati</taxon>
        <taxon>Pseudomonadota</taxon>
        <taxon>Gammaproteobacteria</taxon>
        <taxon>Enterobacterales</taxon>
        <taxon>Erwiniaceae</taxon>
        <taxon>Pantoea</taxon>
    </lineage>
</organism>
<dbReference type="Proteomes" id="UP001288620">
    <property type="component" value="Unassembled WGS sequence"/>
</dbReference>
<evidence type="ECO:0008006" key="4">
    <source>
        <dbReference type="Google" id="ProtNLM"/>
    </source>
</evidence>
<dbReference type="SUPFAM" id="SSF56399">
    <property type="entry name" value="ADP-ribosylation"/>
    <property type="match status" value="1"/>
</dbReference>
<keyword evidence="1" id="KW-0175">Coiled coil</keyword>
<sequence>MKLSLKGQYDVQLYVKDLEPKRLLCCPLTLLCLLTQKNAVPLRAFFERCQGVMLKYFTVRRGKRFHKEKNKVTIKAINTPSVAHIPPELQQLKTQKKRIASEIKRVYQKQDELKSSLKVKEHKKTGTNITINNIKIISTPHANNPILRLKNGIFKDGENQNFIKKQLYKDRYALERHAAAQAAGSATPEIRAQEALTMYQRTLSALNQDIHNSQNEINKSVKELQELFQKESAIERALKAHTSGAKGAKTTHSGSVTATTGKALTEAEQRKVDVFGAIYHATSGYEGIRDLTLTLRDGSFSGNPEKEGKKLGKKVIREYENSKGEHIFKNNKISKYDIKNEAVRIFQDIKIYENLFYNTEGKKTINTCRGEYMTQAGINELYQRFKKQPDAVYELGQFYSTSTNQQFVKNLVHNDPEQGKVRVIFTLKGKSSRPVQPGNGLTFDGRENEFLYSSLACFRVTEMKLDGAICRVSLQETVREKDKDRYIMPH</sequence>
<accession>A0ABU5LJ47</accession>
<evidence type="ECO:0000313" key="2">
    <source>
        <dbReference type="EMBL" id="MDZ7279947.1"/>
    </source>
</evidence>
<protein>
    <recommendedName>
        <fullName evidence="4">NAD(+)--protein-arginine ADP-ribosyltransferase</fullName>
    </recommendedName>
</protein>
<evidence type="ECO:0000256" key="1">
    <source>
        <dbReference type="SAM" id="Coils"/>
    </source>
</evidence>